<dbReference type="Gene3D" id="3.30.1050.10">
    <property type="entry name" value="SCP2 sterol-binding domain"/>
    <property type="match status" value="1"/>
</dbReference>
<dbReference type="InterPro" id="IPR036527">
    <property type="entry name" value="SCP2_sterol-bd_dom_sf"/>
</dbReference>
<gene>
    <name evidence="2" type="ORF">CCH79_00007069</name>
</gene>
<protein>
    <recommendedName>
        <fullName evidence="1">SCP2 domain-containing protein</fullName>
    </recommendedName>
</protein>
<sequence>MSTFKTRIRFDVFCWNLKTSRWKVELFSLLILLLVCVCLRSPAAIDLKNGSGSVRGGPPGGKVDVTFTLSDEDFMEVVTGKLQPQKVTSLKLLRRRLGNFHLAFSDRLPFQTAAAKASHFLYILTSGKVPLRLPSIHNHVLFDLVSSDKIWKRRSLGESSAQTINRRCLLCLWHPICQWEWPSPRGIYALPGAPLIDLRPPAFVFIESRSRAEQRKSSSEARLAFFCGGIVFVSFHLNFLNAVQLSEDKSCKYKRLFFWLGVLLRQAEDEREHHAESEAGGHPERLRQAVSAATNQSDGFRNPTTSTPSYFVFEECLSIPPLLLADNVQERMDGLLPSSCNLKQNTVKLQDFKEMNNDLLFFKKKKSVYCPVSRETGAEMRKRSPLRDIFAFRQMDERSDARKQTAA</sequence>
<dbReference type="PANTHER" id="PTHR10094">
    <property type="entry name" value="STEROL CARRIER PROTEIN 2 SCP-2 FAMILY PROTEIN"/>
    <property type="match status" value="1"/>
</dbReference>
<organism evidence="2 3">
    <name type="scientific">Gambusia affinis</name>
    <name type="common">Western mosquitofish</name>
    <name type="synonym">Heterandria affinis</name>
    <dbReference type="NCBI Taxonomy" id="33528"/>
    <lineage>
        <taxon>Eukaryota</taxon>
        <taxon>Metazoa</taxon>
        <taxon>Chordata</taxon>
        <taxon>Craniata</taxon>
        <taxon>Vertebrata</taxon>
        <taxon>Euteleostomi</taxon>
        <taxon>Actinopterygii</taxon>
        <taxon>Neopterygii</taxon>
        <taxon>Teleostei</taxon>
        <taxon>Neoteleostei</taxon>
        <taxon>Acanthomorphata</taxon>
        <taxon>Ovalentaria</taxon>
        <taxon>Atherinomorphae</taxon>
        <taxon>Cyprinodontiformes</taxon>
        <taxon>Poeciliidae</taxon>
        <taxon>Poeciliinae</taxon>
        <taxon>Gambusia</taxon>
    </lineage>
</organism>
<name>A0A315V986_GAMAF</name>
<evidence type="ECO:0000259" key="1">
    <source>
        <dbReference type="Pfam" id="PF02036"/>
    </source>
</evidence>
<dbReference type="SUPFAM" id="SSF55718">
    <property type="entry name" value="SCP-like"/>
    <property type="match status" value="1"/>
</dbReference>
<feature type="non-terminal residue" evidence="2">
    <location>
        <position position="407"/>
    </location>
</feature>
<dbReference type="Pfam" id="PF02036">
    <property type="entry name" value="SCP2"/>
    <property type="match status" value="1"/>
</dbReference>
<evidence type="ECO:0000313" key="2">
    <source>
        <dbReference type="EMBL" id="PWA19769.1"/>
    </source>
</evidence>
<dbReference type="AlphaFoldDB" id="A0A315V986"/>
<reference evidence="2 3" key="1">
    <citation type="journal article" date="2018" name="G3 (Bethesda)">
        <title>A High-Quality Reference Genome for the Invasive Mosquitofish Gambusia affinis Using a Chicago Library.</title>
        <authorList>
            <person name="Hoffberg S.L."/>
            <person name="Troendle N.J."/>
            <person name="Glenn T.C."/>
            <person name="Mahmud O."/>
            <person name="Louha S."/>
            <person name="Chalopin D."/>
            <person name="Bennetzen J.L."/>
            <person name="Mauricio R."/>
        </authorList>
    </citation>
    <scope>NUCLEOTIDE SEQUENCE [LARGE SCALE GENOMIC DNA]</scope>
    <source>
        <strain evidence="2">NE01/NJP1002.9</strain>
        <tissue evidence="2">Muscle</tissue>
    </source>
</reference>
<proteinExistence type="predicted"/>
<dbReference type="InterPro" id="IPR003033">
    <property type="entry name" value="SCP2_sterol-bd_dom"/>
</dbReference>
<dbReference type="Proteomes" id="UP000250572">
    <property type="component" value="Unassembled WGS sequence"/>
</dbReference>
<dbReference type="GO" id="GO:0005829">
    <property type="term" value="C:cytosol"/>
    <property type="evidence" value="ECO:0007669"/>
    <property type="project" value="TreeGrafter"/>
</dbReference>
<accession>A0A315V986</accession>
<feature type="domain" description="SCP2" evidence="1">
    <location>
        <begin position="43"/>
        <end position="87"/>
    </location>
</feature>
<keyword evidence="3" id="KW-1185">Reference proteome</keyword>
<evidence type="ECO:0000313" key="3">
    <source>
        <dbReference type="Proteomes" id="UP000250572"/>
    </source>
</evidence>
<dbReference type="EMBL" id="NHOQ01002094">
    <property type="protein sequence ID" value="PWA19769.1"/>
    <property type="molecule type" value="Genomic_DNA"/>
</dbReference>
<dbReference type="PANTHER" id="PTHR10094:SF25">
    <property type="entry name" value="SCP2 STEROL-BINDING DOMAIN-CONTAINING PROTEIN 1"/>
    <property type="match status" value="1"/>
</dbReference>
<comment type="caution">
    <text evidence="2">The sequence shown here is derived from an EMBL/GenBank/DDBJ whole genome shotgun (WGS) entry which is preliminary data.</text>
</comment>